<name>A0A9R0JEL8_SPIOL</name>
<dbReference type="PANTHER" id="PTHR30060">
    <property type="entry name" value="INNER MEMBRANE PROTEIN"/>
    <property type="match status" value="1"/>
</dbReference>
<evidence type="ECO:0000256" key="1">
    <source>
        <dbReference type="ARBA" id="ARBA00010126"/>
    </source>
</evidence>
<evidence type="ECO:0000259" key="6">
    <source>
        <dbReference type="Pfam" id="PF09745"/>
    </source>
</evidence>
<evidence type="ECO:0000256" key="3">
    <source>
        <dbReference type="SAM" id="Coils"/>
    </source>
</evidence>
<reference evidence="7" key="1">
    <citation type="journal article" date="2021" name="Nat. Commun.">
        <title>Genomic analyses provide insights into spinach domestication and the genetic basis of agronomic traits.</title>
        <authorList>
            <person name="Cai X."/>
            <person name="Sun X."/>
            <person name="Xu C."/>
            <person name="Sun H."/>
            <person name="Wang X."/>
            <person name="Ge C."/>
            <person name="Zhang Z."/>
            <person name="Wang Q."/>
            <person name="Fei Z."/>
            <person name="Jiao C."/>
            <person name="Wang Q."/>
        </authorList>
    </citation>
    <scope>NUCLEOTIDE SEQUENCE [LARGE SCALE GENOMIC DNA]</scope>
    <source>
        <strain evidence="7">cv. Varoflay</strain>
    </source>
</reference>
<keyword evidence="5" id="KW-0472">Membrane</keyword>
<feature type="region of interest" description="Disordered" evidence="4">
    <location>
        <begin position="279"/>
        <end position="386"/>
    </location>
</feature>
<gene>
    <name evidence="8" type="primary">LOC110804425</name>
</gene>
<evidence type="ECO:0000313" key="8">
    <source>
        <dbReference type="RefSeq" id="XP_021865712.2"/>
    </source>
</evidence>
<dbReference type="Proteomes" id="UP000813463">
    <property type="component" value="Chromosome 1"/>
</dbReference>
<evidence type="ECO:0000256" key="5">
    <source>
        <dbReference type="SAM" id="Phobius"/>
    </source>
</evidence>
<evidence type="ECO:0000256" key="2">
    <source>
        <dbReference type="ARBA" id="ARBA00023054"/>
    </source>
</evidence>
<keyword evidence="2 3" id="KW-0175">Coiled coil</keyword>
<dbReference type="GeneID" id="110804425"/>
<dbReference type="PANTHER" id="PTHR30060:SF0">
    <property type="entry name" value="COILED-COIL PROTEIN (DUF2040)-RELATED"/>
    <property type="match status" value="1"/>
</dbReference>
<accession>A0A9R0JEL8</accession>
<keyword evidence="5" id="KW-1133">Transmembrane helix</keyword>
<protein>
    <recommendedName>
        <fullName evidence="6">Nuclear speckle splicing regulatory protein 1 N-terminal domain-containing protein</fullName>
    </recommendedName>
</protein>
<feature type="compositionally biased region" description="Basic and acidic residues" evidence="4">
    <location>
        <begin position="280"/>
        <end position="318"/>
    </location>
</feature>
<feature type="domain" description="Nuclear speckle splicing regulatory protein 1 N-terminal" evidence="6">
    <location>
        <begin position="146"/>
        <end position="262"/>
    </location>
</feature>
<feature type="compositionally biased region" description="Pro residues" evidence="4">
    <location>
        <begin position="355"/>
        <end position="367"/>
    </location>
</feature>
<keyword evidence="7" id="KW-1185">Reference proteome</keyword>
<reference evidence="8" key="2">
    <citation type="submission" date="2025-08" db="UniProtKB">
        <authorList>
            <consortium name="RefSeq"/>
        </authorList>
    </citation>
    <scope>IDENTIFICATION</scope>
    <source>
        <tissue evidence="8">Leaf</tissue>
    </source>
</reference>
<evidence type="ECO:0000313" key="7">
    <source>
        <dbReference type="Proteomes" id="UP000813463"/>
    </source>
</evidence>
<organism evidence="7 8">
    <name type="scientific">Spinacia oleracea</name>
    <name type="common">Spinach</name>
    <dbReference type="NCBI Taxonomy" id="3562"/>
    <lineage>
        <taxon>Eukaryota</taxon>
        <taxon>Viridiplantae</taxon>
        <taxon>Streptophyta</taxon>
        <taxon>Embryophyta</taxon>
        <taxon>Tracheophyta</taxon>
        <taxon>Spermatophyta</taxon>
        <taxon>Magnoliopsida</taxon>
        <taxon>eudicotyledons</taxon>
        <taxon>Gunneridae</taxon>
        <taxon>Pentapetalae</taxon>
        <taxon>Caryophyllales</taxon>
        <taxon>Chenopodiaceae</taxon>
        <taxon>Chenopodioideae</taxon>
        <taxon>Anserineae</taxon>
        <taxon>Spinacia</taxon>
    </lineage>
</organism>
<feature type="coiled-coil region" evidence="3">
    <location>
        <begin position="235"/>
        <end position="262"/>
    </location>
</feature>
<comment type="similarity">
    <text evidence="1">Belongs to the NSRP1 family.</text>
</comment>
<sequence>NSHSHLTLSKHPISYIWINTPVIWQLPISLLLLLLAGAPISVLRRAAPARSTVLQSTTPLCGGASVAPGFPPPPSKLYKSKEKFRQTTMQANKYGLQIRVPKSQQKQQQARTLVPKPSAFNDDDDDDVEREISRQAAKKKSNKEVEDQYKKALEEDPSVFDYDGVYDDMKSKMVQPKAEDRQQRQPKYIQALMEKAKKREREHEVVYERKLAKERNKEDHLYADKDKFVTGAYKRKLAEQEKWMEEERLRELREEKDNVTKKSDLADFYFNLSKNVAFGAEEKSKKSSREDKEPAPSREEFKQPGNPEKETDLNERVVGHPSPSSAVVSPSRLDDRVKGEAAAVAPEVRQDPSANPAPNPPANPAPNPQLVDQPKQDHHKKSQEALAAAKERFLARKKAKMDY</sequence>
<dbReference type="GO" id="GO:0000381">
    <property type="term" value="P:regulation of alternative mRNA splicing, via spliceosome"/>
    <property type="evidence" value="ECO:0007669"/>
    <property type="project" value="InterPro"/>
</dbReference>
<dbReference type="Pfam" id="PF09745">
    <property type="entry name" value="NSRP1_N"/>
    <property type="match status" value="1"/>
</dbReference>
<dbReference type="RefSeq" id="XP_021865712.2">
    <property type="nucleotide sequence ID" value="XM_022010020.2"/>
</dbReference>
<evidence type="ECO:0000256" key="4">
    <source>
        <dbReference type="SAM" id="MobiDB-lite"/>
    </source>
</evidence>
<dbReference type="KEGG" id="soe:110804425"/>
<dbReference type="AlphaFoldDB" id="A0A9R0JEL8"/>
<dbReference type="InterPro" id="IPR018612">
    <property type="entry name" value="NSRP1_N"/>
</dbReference>
<feature type="compositionally biased region" description="Polar residues" evidence="4">
    <location>
        <begin position="102"/>
        <end position="111"/>
    </location>
</feature>
<feature type="non-terminal residue" evidence="8">
    <location>
        <position position="1"/>
    </location>
</feature>
<proteinExistence type="inferred from homology"/>
<feature type="transmembrane region" description="Helical" evidence="5">
    <location>
        <begin position="22"/>
        <end position="43"/>
    </location>
</feature>
<feature type="region of interest" description="Disordered" evidence="4">
    <location>
        <begin position="100"/>
        <end position="127"/>
    </location>
</feature>
<keyword evidence="5" id="KW-0812">Transmembrane</keyword>
<feature type="compositionally biased region" description="Low complexity" evidence="4">
    <location>
        <begin position="319"/>
        <end position="331"/>
    </location>
</feature>